<evidence type="ECO:0000256" key="3">
    <source>
        <dbReference type="ARBA" id="ARBA00022723"/>
    </source>
</evidence>
<evidence type="ECO:0000313" key="11">
    <source>
        <dbReference type="Proteomes" id="UP000759131"/>
    </source>
</evidence>
<dbReference type="OrthoDB" id="438179at2759"/>
<comment type="cofactor">
    <cofactor evidence="1">
        <name>Zn(2+)</name>
        <dbReference type="ChEBI" id="CHEBI:29105"/>
    </cofactor>
</comment>
<evidence type="ECO:0000256" key="2">
    <source>
        <dbReference type="ARBA" id="ARBA00022598"/>
    </source>
</evidence>
<dbReference type="Gene3D" id="3.40.50.620">
    <property type="entry name" value="HUPs"/>
    <property type="match status" value="1"/>
</dbReference>
<dbReference type="GO" id="GO:0005524">
    <property type="term" value="F:ATP binding"/>
    <property type="evidence" value="ECO:0007669"/>
    <property type="project" value="UniProtKB-KW"/>
</dbReference>
<dbReference type="SUPFAM" id="SSF52374">
    <property type="entry name" value="Nucleotidylyl transferase"/>
    <property type="match status" value="1"/>
</dbReference>
<reference evidence="10" key="1">
    <citation type="submission" date="2020-11" db="EMBL/GenBank/DDBJ databases">
        <authorList>
            <person name="Tran Van P."/>
        </authorList>
    </citation>
    <scope>NUCLEOTIDE SEQUENCE</scope>
</reference>
<dbReference type="GO" id="GO:0004817">
    <property type="term" value="F:cysteine-tRNA ligase activity"/>
    <property type="evidence" value="ECO:0007669"/>
    <property type="project" value="TreeGrafter"/>
</dbReference>
<evidence type="ECO:0000313" key="10">
    <source>
        <dbReference type="EMBL" id="CAD7644431.1"/>
    </source>
</evidence>
<dbReference type="InterPro" id="IPR009080">
    <property type="entry name" value="tRNAsynth_Ia_anticodon-bd"/>
</dbReference>
<accession>A0A7R9QG14</accession>
<keyword evidence="11" id="KW-1185">Reference proteome</keyword>
<keyword evidence="3" id="KW-0479">Metal-binding</keyword>
<dbReference type="SUPFAM" id="SSF47323">
    <property type="entry name" value="Anticodon-binding domain of a subclass of class I aminoacyl-tRNA synthetases"/>
    <property type="match status" value="1"/>
</dbReference>
<protein>
    <recommendedName>
        <fullName evidence="7">Cysteine--tRNA ligase, cytoplasmic</fullName>
    </recommendedName>
</protein>
<dbReference type="GO" id="GO:0006423">
    <property type="term" value="P:cysteinyl-tRNA aminoacylation"/>
    <property type="evidence" value="ECO:0007669"/>
    <property type="project" value="TreeGrafter"/>
</dbReference>
<dbReference type="EMBL" id="CAJPIZ010031473">
    <property type="protein sequence ID" value="CAG2120101.1"/>
    <property type="molecule type" value="Genomic_DNA"/>
</dbReference>
<evidence type="ECO:0000256" key="8">
    <source>
        <dbReference type="SAM" id="Coils"/>
    </source>
</evidence>
<evidence type="ECO:0000256" key="4">
    <source>
        <dbReference type="ARBA" id="ARBA00022741"/>
    </source>
</evidence>
<keyword evidence="2" id="KW-0436">Ligase</keyword>
<dbReference type="PANTHER" id="PTHR10890:SF3">
    <property type="entry name" value="CYSTEINE--TRNA LIGASE, CYTOPLASMIC"/>
    <property type="match status" value="1"/>
</dbReference>
<evidence type="ECO:0000256" key="5">
    <source>
        <dbReference type="ARBA" id="ARBA00022833"/>
    </source>
</evidence>
<dbReference type="EMBL" id="OC886048">
    <property type="protein sequence ID" value="CAD7644431.1"/>
    <property type="molecule type" value="Genomic_DNA"/>
</dbReference>
<dbReference type="Proteomes" id="UP000759131">
    <property type="component" value="Unassembled WGS sequence"/>
</dbReference>
<evidence type="ECO:0000259" key="9">
    <source>
        <dbReference type="Pfam" id="PF01406"/>
    </source>
</evidence>
<feature type="domain" description="tRNA synthetases class I catalytic" evidence="9">
    <location>
        <begin position="1"/>
        <end position="103"/>
    </location>
</feature>
<dbReference type="Pfam" id="PF01406">
    <property type="entry name" value="tRNA-synt_1e"/>
    <property type="match status" value="1"/>
</dbReference>
<proteinExistence type="predicted"/>
<dbReference type="GO" id="GO:0005737">
    <property type="term" value="C:cytoplasm"/>
    <property type="evidence" value="ECO:0007669"/>
    <property type="project" value="TreeGrafter"/>
</dbReference>
<dbReference type="GO" id="GO:0046872">
    <property type="term" value="F:metal ion binding"/>
    <property type="evidence" value="ECO:0007669"/>
    <property type="project" value="UniProtKB-KW"/>
</dbReference>
<dbReference type="InterPro" id="IPR014729">
    <property type="entry name" value="Rossmann-like_a/b/a_fold"/>
</dbReference>
<feature type="coiled-coil region" evidence="8">
    <location>
        <begin position="307"/>
        <end position="340"/>
    </location>
</feature>
<keyword evidence="5" id="KW-0862">Zinc</keyword>
<keyword evidence="6" id="KW-0067">ATP-binding</keyword>
<organism evidence="10">
    <name type="scientific">Medioppia subpectinata</name>
    <dbReference type="NCBI Taxonomy" id="1979941"/>
    <lineage>
        <taxon>Eukaryota</taxon>
        <taxon>Metazoa</taxon>
        <taxon>Ecdysozoa</taxon>
        <taxon>Arthropoda</taxon>
        <taxon>Chelicerata</taxon>
        <taxon>Arachnida</taxon>
        <taxon>Acari</taxon>
        <taxon>Acariformes</taxon>
        <taxon>Sarcoptiformes</taxon>
        <taxon>Oribatida</taxon>
        <taxon>Brachypylina</taxon>
        <taxon>Oppioidea</taxon>
        <taxon>Oppiidae</taxon>
        <taxon>Medioppia</taxon>
    </lineage>
</organism>
<dbReference type="AlphaFoldDB" id="A0A7R9QG14"/>
<evidence type="ECO:0000256" key="7">
    <source>
        <dbReference type="ARBA" id="ARBA00039362"/>
    </source>
</evidence>
<keyword evidence="4" id="KW-0547">Nucleotide-binding</keyword>
<evidence type="ECO:0000256" key="1">
    <source>
        <dbReference type="ARBA" id="ARBA00001947"/>
    </source>
</evidence>
<sequence>MASSLIGAQMDIHSGGYDLKFPHHDNEMAQSEAYYDTGRPWVHYFLHSGHLTISGCKMSKSLKNFITIKEALTRNTWRQLRFAFLLHSWKETLDYSDNTMSDAIQYEKFANVWPDTTQTPLREFFLTVKDLIRTSDASIVKWTQKEHQLNQKFQESIDSVDTSLCDNIDTRSACEHIRRLIAASNSYLQECSQSPNVTLITNISVYITNIFDIFGVGAKDQTIGFTSDGAEAGGNREAIVMPFLEIIADLREKLRSKAMDLKDKELLRICDELRDEILPEVGVRLEDYESVAGVTKTRLKLVDRQTLMKEREERLKVEENKRLEKERKAEEKRLADAKRAEESKVCPLDMFTAETDKYSAFDSKGMPTHDSDGKELAKSALKKLSKLYAIQEKKHNECVKCKAV</sequence>
<feature type="non-terminal residue" evidence="10">
    <location>
        <position position="1"/>
    </location>
</feature>
<gene>
    <name evidence="10" type="ORF">OSB1V03_LOCUS20048</name>
</gene>
<dbReference type="InterPro" id="IPR032678">
    <property type="entry name" value="tRNA-synt_1_cat_dom"/>
</dbReference>
<evidence type="ECO:0000256" key="6">
    <source>
        <dbReference type="ARBA" id="ARBA00022840"/>
    </source>
</evidence>
<keyword evidence="8" id="KW-0175">Coiled coil</keyword>
<dbReference type="PANTHER" id="PTHR10890">
    <property type="entry name" value="CYSTEINYL-TRNA SYNTHETASE"/>
    <property type="match status" value="1"/>
</dbReference>
<name>A0A7R9QG14_9ACAR</name>
<dbReference type="InterPro" id="IPR024909">
    <property type="entry name" value="Cys-tRNA/MSH_ligase"/>
</dbReference>